<protein>
    <submittedName>
        <fullName evidence="2">Uncharacterized protein</fullName>
    </submittedName>
</protein>
<feature type="compositionally biased region" description="Gly residues" evidence="1">
    <location>
        <begin position="206"/>
        <end position="223"/>
    </location>
</feature>
<dbReference type="EMBL" id="FMXQ01000005">
    <property type="protein sequence ID" value="SDB36981.1"/>
    <property type="molecule type" value="Genomic_DNA"/>
</dbReference>
<gene>
    <name evidence="2" type="ORF">SAMN02982931_02816</name>
</gene>
<feature type="region of interest" description="Disordered" evidence="1">
    <location>
        <begin position="160"/>
        <end position="252"/>
    </location>
</feature>
<feature type="compositionally biased region" description="Basic and acidic residues" evidence="1">
    <location>
        <begin position="171"/>
        <end position="195"/>
    </location>
</feature>
<evidence type="ECO:0000256" key="1">
    <source>
        <dbReference type="SAM" id="MobiDB-lite"/>
    </source>
</evidence>
<dbReference type="AlphaFoldDB" id="A0A1G6CVV3"/>
<proteinExistence type="predicted"/>
<name>A0A1G6CVV3_9HYPH</name>
<evidence type="ECO:0000313" key="2">
    <source>
        <dbReference type="EMBL" id="SDB36981.1"/>
    </source>
</evidence>
<reference evidence="2 3" key="1">
    <citation type="submission" date="2016-10" db="EMBL/GenBank/DDBJ databases">
        <authorList>
            <person name="de Groot N.N."/>
        </authorList>
    </citation>
    <scope>NUCLEOTIDE SEQUENCE [LARGE SCALE GENOMIC DNA]</scope>
    <source>
        <strain evidence="2 3">ATCC 35022</strain>
    </source>
</reference>
<keyword evidence="3" id="KW-1185">Reference proteome</keyword>
<sequence length="252" mass="27895">MNSLPLSTRMVFGYPIRPQTRSSVWTTSSPRRVRTLGDENGRLKKIVADLTLGREMLQCHPPKALRPARKCKLVDGMLADWGVSIRRAFTCCRDVRALPGISALLASRRNVDPSCLMEVSGVSAYGFARHRRSRYRPAAPAAVLGYADHARLVDRVTRRRAVAQHAGDPNPHARIEPGPQEERPVVHRQPLDRLQRHAGPGPWRGVAGGDLPGIGKAGSGRGPPSGRQPPPRVPPRQDSGRWSRQSRRPRVR</sequence>
<dbReference type="Proteomes" id="UP000199071">
    <property type="component" value="Unassembled WGS sequence"/>
</dbReference>
<organism evidence="2 3">
    <name type="scientific">Bauldia litoralis</name>
    <dbReference type="NCBI Taxonomy" id="665467"/>
    <lineage>
        <taxon>Bacteria</taxon>
        <taxon>Pseudomonadati</taxon>
        <taxon>Pseudomonadota</taxon>
        <taxon>Alphaproteobacteria</taxon>
        <taxon>Hyphomicrobiales</taxon>
        <taxon>Kaistiaceae</taxon>
        <taxon>Bauldia</taxon>
    </lineage>
</organism>
<evidence type="ECO:0000313" key="3">
    <source>
        <dbReference type="Proteomes" id="UP000199071"/>
    </source>
</evidence>
<accession>A0A1G6CVV3</accession>